<evidence type="ECO:0000256" key="5">
    <source>
        <dbReference type="ARBA" id="ARBA00022692"/>
    </source>
</evidence>
<dbReference type="GO" id="GO:0071555">
    <property type="term" value="P:cell wall organization"/>
    <property type="evidence" value="ECO:0007669"/>
    <property type="project" value="UniProtKB-KW"/>
</dbReference>
<feature type="transmembrane region" description="Helical" evidence="11">
    <location>
        <begin position="24"/>
        <end position="47"/>
    </location>
</feature>
<dbReference type="GO" id="GO:0016020">
    <property type="term" value="C:membrane"/>
    <property type="evidence" value="ECO:0007669"/>
    <property type="project" value="InterPro"/>
</dbReference>
<dbReference type="EMBL" id="CP042467">
    <property type="protein sequence ID" value="QED28059.1"/>
    <property type="molecule type" value="Genomic_DNA"/>
</dbReference>
<name>A0A5B8XX97_9DELT</name>
<dbReference type="Proteomes" id="UP000321595">
    <property type="component" value="Chromosome"/>
</dbReference>
<keyword evidence="6" id="KW-0133">Cell shape</keyword>
<proteinExistence type="predicted"/>
<keyword evidence="3" id="KW-0328">Glycosyltransferase</keyword>
<gene>
    <name evidence="13" type="ORF">FRD01_12600</name>
</gene>
<keyword evidence="7" id="KW-0573">Peptidoglycan synthesis</keyword>
<keyword evidence="4" id="KW-0808">Transferase</keyword>
<reference evidence="13 14" key="1">
    <citation type="submission" date="2019-08" db="EMBL/GenBank/DDBJ databases">
        <authorList>
            <person name="Liang Q."/>
        </authorList>
    </citation>
    <scope>NUCLEOTIDE SEQUENCE [LARGE SCALE GENOMIC DNA]</scope>
    <source>
        <strain evidence="13 14">V1718</strain>
    </source>
</reference>
<dbReference type="GO" id="GO:0009274">
    <property type="term" value="C:peptidoglycan-based cell wall"/>
    <property type="evidence" value="ECO:0007669"/>
    <property type="project" value="InterPro"/>
</dbReference>
<accession>A0A5B8XX97</accession>
<keyword evidence="1" id="KW-1003">Cell membrane</keyword>
<evidence type="ECO:0000256" key="8">
    <source>
        <dbReference type="ARBA" id="ARBA00022989"/>
    </source>
</evidence>
<keyword evidence="14" id="KW-1185">Reference proteome</keyword>
<evidence type="ECO:0000256" key="11">
    <source>
        <dbReference type="SAM" id="Phobius"/>
    </source>
</evidence>
<keyword evidence="2" id="KW-0997">Cell inner membrane</keyword>
<feature type="domain" description="Glycosyl transferase family 51" evidence="12">
    <location>
        <begin position="696"/>
        <end position="837"/>
    </location>
</feature>
<evidence type="ECO:0000313" key="13">
    <source>
        <dbReference type="EMBL" id="QED28059.1"/>
    </source>
</evidence>
<keyword evidence="10" id="KW-0961">Cell wall biogenesis/degradation</keyword>
<evidence type="ECO:0000256" key="1">
    <source>
        <dbReference type="ARBA" id="ARBA00022475"/>
    </source>
</evidence>
<evidence type="ECO:0000259" key="12">
    <source>
        <dbReference type="Pfam" id="PF00912"/>
    </source>
</evidence>
<sequence length="901" mass="100903">MRYVYSNFGLMARENLNRIMRKKWIIIAVGVVLALLVGAGLMVPTLVEDRVEEELRARLVKRGLDAEWTDFSSQFGRTFRIEGLLLKDEKRGVVARADAVDISIAIDSFTDADVRLSAVNVENFGLEVDLKKLNQKSDAKDPDSPTQGSGLIQKILENPPEIFMNQATLEVSHGALSLAQMKVEQTQVELSRESVTLDSTAHYKTLFPVPEFLSAPVDVKVKATLGLETRDFEFELTHPEADKPLMRFRDSEAGSVTIGRVQGHGNLTNRTVNVDAQTIKVRIGHASNKAELVATTDIDALRIQRDKRGRISLSLNSPEIVVTPANAARLRPLLKVIGDTRLMMGDKGQGQGSGPRPSKLQTLDRIGRTFARVLHRQDVQLRDLRFALNVEGDYTPGVFHQITLLERINIKTDNGTIRASGESADGTINALVDFLPGVAIPRFAYVDVSKVKLGKIPGMPKGRTELPSRGTSGRVDGVFSSTFMMRGPGLGSMEDLLDVFHGELNVVWEDGEADFVGVSDEPLKDFSVRTNFDFIWHPERANFEAKNGFFKLGPIRVNYSGAISGFPLDTTLSGEAAMEELECDRTFRNLPAAMLGPYRYIKMDGKWAPTFSFYLPINRPRAVNFEIEGYEDVCDVVSLNVQRGDWPDIRLPGITGQERSDALSDVFWLEKPFIKQVTEGLATDESEVFVGPGLPTYVPLSEMPSWVGGAAYLSEEILFYTDHGISLGLIKKALRLNLEKGRFVYGGSTVTQQLIKNLFLTRDKTLSRKLQEALIAWRITETIPKDRVLELYLNVIEFGPDIYGIGPAARYYFQKDARDLTPMESIFLAMLKPSPLYGERVMQRGQTPKGVWWTNRTVELFRRLVEHKHLTQEQAEAAKPYELEWEKGVYKPRMIEVPLFD</sequence>
<evidence type="ECO:0000313" key="14">
    <source>
        <dbReference type="Proteomes" id="UP000321595"/>
    </source>
</evidence>
<evidence type="ECO:0000256" key="7">
    <source>
        <dbReference type="ARBA" id="ARBA00022984"/>
    </source>
</evidence>
<dbReference type="GO" id="GO:0008360">
    <property type="term" value="P:regulation of cell shape"/>
    <property type="evidence" value="ECO:0007669"/>
    <property type="project" value="UniProtKB-KW"/>
</dbReference>
<dbReference type="GO" id="GO:0016763">
    <property type="term" value="F:pentosyltransferase activity"/>
    <property type="evidence" value="ECO:0007669"/>
    <property type="project" value="InterPro"/>
</dbReference>
<dbReference type="Pfam" id="PF00912">
    <property type="entry name" value="Transgly"/>
    <property type="match status" value="1"/>
</dbReference>
<evidence type="ECO:0000256" key="6">
    <source>
        <dbReference type="ARBA" id="ARBA00022960"/>
    </source>
</evidence>
<dbReference type="Gene3D" id="1.10.3810.10">
    <property type="entry name" value="Biosynthetic peptidoglycan transglycosylase-like"/>
    <property type="match status" value="1"/>
</dbReference>
<dbReference type="PANTHER" id="PTHR30400:SF0">
    <property type="entry name" value="BIOSYNTHETIC PEPTIDOGLYCAN TRANSGLYCOSYLASE"/>
    <property type="match status" value="1"/>
</dbReference>
<organism evidence="13 14">
    <name type="scientific">Microvenator marinus</name>
    <dbReference type="NCBI Taxonomy" id="2600177"/>
    <lineage>
        <taxon>Bacteria</taxon>
        <taxon>Deltaproteobacteria</taxon>
        <taxon>Bradymonadales</taxon>
        <taxon>Microvenatoraceae</taxon>
        <taxon>Microvenator</taxon>
    </lineage>
</organism>
<protein>
    <recommendedName>
        <fullName evidence="12">Glycosyl transferase family 51 domain-containing protein</fullName>
    </recommendedName>
</protein>
<keyword evidence="9 11" id="KW-0472">Membrane</keyword>
<dbReference type="OrthoDB" id="5486379at2"/>
<dbReference type="KEGG" id="bbae:FRD01_12600"/>
<dbReference type="AlphaFoldDB" id="A0A5B8XX97"/>
<evidence type="ECO:0000256" key="3">
    <source>
        <dbReference type="ARBA" id="ARBA00022676"/>
    </source>
</evidence>
<dbReference type="InterPro" id="IPR036950">
    <property type="entry name" value="PBP_transglycosylase"/>
</dbReference>
<keyword evidence="8 11" id="KW-1133">Transmembrane helix</keyword>
<evidence type="ECO:0000256" key="10">
    <source>
        <dbReference type="ARBA" id="ARBA00023316"/>
    </source>
</evidence>
<dbReference type="SUPFAM" id="SSF53955">
    <property type="entry name" value="Lysozyme-like"/>
    <property type="match status" value="1"/>
</dbReference>
<evidence type="ECO:0000256" key="2">
    <source>
        <dbReference type="ARBA" id="ARBA00022519"/>
    </source>
</evidence>
<dbReference type="InterPro" id="IPR023346">
    <property type="entry name" value="Lysozyme-like_dom_sf"/>
</dbReference>
<evidence type="ECO:0000256" key="9">
    <source>
        <dbReference type="ARBA" id="ARBA00023136"/>
    </source>
</evidence>
<evidence type="ECO:0000256" key="4">
    <source>
        <dbReference type="ARBA" id="ARBA00022679"/>
    </source>
</evidence>
<dbReference type="InterPro" id="IPR001264">
    <property type="entry name" value="Glyco_trans_51"/>
</dbReference>
<keyword evidence="5 11" id="KW-0812">Transmembrane</keyword>
<dbReference type="PANTHER" id="PTHR30400">
    <property type="entry name" value="MONOFUNCTIONAL BIOSYNTHETIC PEPTIDOGLYCAN TRANSGLYCOSYLASE"/>
    <property type="match status" value="1"/>
</dbReference>
<dbReference type="GO" id="GO:0009252">
    <property type="term" value="P:peptidoglycan biosynthetic process"/>
    <property type="evidence" value="ECO:0007669"/>
    <property type="project" value="UniProtKB-KW"/>
</dbReference>
<dbReference type="InterPro" id="IPR011812">
    <property type="entry name" value="Pep_trsgly"/>
</dbReference>
<dbReference type="RefSeq" id="WP_146960150.1">
    <property type="nucleotide sequence ID" value="NZ_CP042467.1"/>
</dbReference>